<evidence type="ECO:0000313" key="1">
    <source>
        <dbReference type="EMBL" id="ADZ81278.1"/>
    </source>
</evidence>
<name>F4C2W5_SPHS2</name>
<dbReference type="HOGENOM" id="CLU_100520_0_0_10"/>
<organism evidence="1">
    <name type="scientific">Sphingobacterium sp. (strain 21)</name>
    <dbReference type="NCBI Taxonomy" id="743722"/>
    <lineage>
        <taxon>Bacteria</taxon>
        <taxon>Pseudomonadati</taxon>
        <taxon>Bacteroidota</taxon>
        <taxon>Sphingobacteriia</taxon>
        <taxon>Sphingobacteriales</taxon>
        <taxon>Sphingobacteriaceae</taxon>
        <taxon>Sphingobacterium</taxon>
    </lineage>
</organism>
<dbReference type="EMBL" id="CP002584">
    <property type="protein sequence ID" value="ADZ81278.1"/>
    <property type="molecule type" value="Genomic_DNA"/>
</dbReference>
<dbReference type="eggNOG" id="COG2856">
    <property type="taxonomic scope" value="Bacteria"/>
</dbReference>
<sequence>MCAFINIILMTHLLQLNSNTASFADFKKNKEIPKIIEANVLKALSYYPELQNTHIRFEFKQHIKKSVMQAQPAALSLLRKKENRIYKINISALFRLTHTAIPIHQLPDSIMIGWIGHELGHIMDYKSRSTWSIIGFGISYLLSKKFIQRAELIADTFAVTHGLGAYIIETKRFILEHADIPQAYKDRIARLYTSPDEIVEQVKALEEERELP</sequence>
<proteinExistence type="predicted"/>
<reference evidence="1" key="1">
    <citation type="submission" date="2011-03" db="EMBL/GenBank/DDBJ databases">
        <title>Complete sequence of Sphingobacterium sp. 21.</title>
        <authorList>
            <consortium name="US DOE Joint Genome Institute"/>
            <person name="Lucas S."/>
            <person name="Copeland A."/>
            <person name="Lapidus A."/>
            <person name="Cheng J.-F."/>
            <person name="Goodwin L."/>
            <person name="Pitluck S."/>
            <person name="Davenport K."/>
            <person name="Detter J.C."/>
            <person name="Han C."/>
            <person name="Tapia R."/>
            <person name="Land M."/>
            <person name="Hauser L."/>
            <person name="Kyrpides N."/>
            <person name="Ivanova N."/>
            <person name="Ovchinnikova G."/>
            <person name="Pagani I."/>
            <person name="Siebers A.K."/>
            <person name="Allgaier M."/>
            <person name="Thelen M.P."/>
            <person name="Hugenholtz P."/>
            <person name="Woyke T."/>
        </authorList>
    </citation>
    <scope>NUCLEOTIDE SEQUENCE</scope>
    <source>
        <strain evidence="1">21</strain>
    </source>
</reference>
<gene>
    <name evidence="1" type="ordered locus">Sph21_4771</name>
</gene>
<accession>F4C2W5</accession>
<protein>
    <recommendedName>
        <fullName evidence="2">Peptidase M48 domain-containing protein</fullName>
    </recommendedName>
</protein>
<dbReference type="KEGG" id="shg:Sph21_4771"/>
<dbReference type="AlphaFoldDB" id="F4C2W5"/>
<dbReference type="PATRIC" id="fig|743722.3.peg.5065"/>
<dbReference type="STRING" id="743722.Sph21_4771"/>
<evidence type="ECO:0008006" key="2">
    <source>
        <dbReference type="Google" id="ProtNLM"/>
    </source>
</evidence>